<proteinExistence type="predicted"/>
<keyword evidence="1" id="KW-1133">Transmembrane helix</keyword>
<dbReference type="STRING" id="763407.A0A162PIF5"/>
<evidence type="ECO:0000256" key="1">
    <source>
        <dbReference type="SAM" id="Phobius"/>
    </source>
</evidence>
<dbReference type="EMBL" id="KV440981">
    <property type="protein sequence ID" value="OAD73157.1"/>
    <property type="molecule type" value="Genomic_DNA"/>
</dbReference>
<keyword evidence="1" id="KW-0812">Transmembrane</keyword>
<dbReference type="RefSeq" id="XP_018291197.1">
    <property type="nucleotide sequence ID" value="XM_018441526.1"/>
</dbReference>
<dbReference type="OrthoDB" id="3691720at2759"/>
<keyword evidence="3" id="KW-1185">Reference proteome</keyword>
<dbReference type="InParanoid" id="A0A162PIF5"/>
<dbReference type="VEuPathDB" id="FungiDB:PHYBLDRAFT_65758"/>
<evidence type="ECO:0000313" key="3">
    <source>
        <dbReference type="Proteomes" id="UP000077315"/>
    </source>
</evidence>
<dbReference type="GeneID" id="29002432"/>
<accession>A0A162PIF5</accession>
<reference evidence="3" key="1">
    <citation type="submission" date="2015-06" db="EMBL/GenBank/DDBJ databases">
        <title>Expansion of signal transduction pathways in fungi by whole-genome duplication.</title>
        <authorList>
            <consortium name="DOE Joint Genome Institute"/>
            <person name="Corrochano L.M."/>
            <person name="Kuo A."/>
            <person name="Marcet-Houben M."/>
            <person name="Polaino S."/>
            <person name="Salamov A."/>
            <person name="Villalobos J.M."/>
            <person name="Alvarez M.I."/>
            <person name="Avalos J."/>
            <person name="Benito E.P."/>
            <person name="Benoit I."/>
            <person name="Burger G."/>
            <person name="Camino L.P."/>
            <person name="Canovas D."/>
            <person name="Cerda-Olmedo E."/>
            <person name="Cheng J.-F."/>
            <person name="Dominguez A."/>
            <person name="Elias M."/>
            <person name="Eslava A.P."/>
            <person name="Glaser F."/>
            <person name="Grimwood J."/>
            <person name="Gutierrez G."/>
            <person name="Heitman J."/>
            <person name="Henrissat B."/>
            <person name="Iturriaga E.A."/>
            <person name="Lang B.F."/>
            <person name="Lavin J.L."/>
            <person name="Lee S."/>
            <person name="Li W."/>
            <person name="Lindquist E."/>
            <person name="Lopez-Garcia S."/>
            <person name="Luque E.M."/>
            <person name="Marcos A.T."/>
            <person name="Martin J."/>
            <person name="McCluskey K."/>
            <person name="Medina H.R."/>
            <person name="Miralles-Duran A."/>
            <person name="Miyazaki A."/>
            <person name="Munoz-Torres E."/>
            <person name="Oguiza J.A."/>
            <person name="Ohm R."/>
            <person name="Olmedo M."/>
            <person name="Orejas M."/>
            <person name="Ortiz-Castellanos L."/>
            <person name="Pisabarro A.G."/>
            <person name="Rodriguez-Romero J."/>
            <person name="Ruiz-Herrera J."/>
            <person name="Ruiz-Vazquez R."/>
            <person name="Sanz C."/>
            <person name="Schackwitz W."/>
            <person name="Schmutz J."/>
            <person name="Shahriari M."/>
            <person name="Shelest E."/>
            <person name="Silva-Franco F."/>
            <person name="Soanes D."/>
            <person name="Syed K."/>
            <person name="Tagua V.G."/>
            <person name="Talbot N.J."/>
            <person name="Thon M."/>
            <person name="De vries R.P."/>
            <person name="Wiebenga A."/>
            <person name="Yadav J.S."/>
            <person name="Braun E.L."/>
            <person name="Baker S."/>
            <person name="Garre V."/>
            <person name="Horwitz B."/>
            <person name="Torres-Martinez S."/>
            <person name="Idnurm A."/>
            <person name="Herrera-Estrella A."/>
            <person name="Gabaldon T."/>
            <person name="Grigoriev I.V."/>
        </authorList>
    </citation>
    <scope>NUCLEOTIDE SEQUENCE [LARGE SCALE GENOMIC DNA]</scope>
    <source>
        <strain evidence="3">NRRL 1555(-)</strain>
    </source>
</reference>
<gene>
    <name evidence="2" type="ORF">PHYBLDRAFT_65758</name>
</gene>
<evidence type="ECO:0000313" key="2">
    <source>
        <dbReference type="EMBL" id="OAD73157.1"/>
    </source>
</evidence>
<evidence type="ECO:0008006" key="4">
    <source>
        <dbReference type="Google" id="ProtNLM"/>
    </source>
</evidence>
<keyword evidence="1" id="KW-0472">Membrane</keyword>
<protein>
    <recommendedName>
        <fullName evidence="4">ATP-dependent DNA helicase</fullName>
    </recommendedName>
</protein>
<organism evidence="2 3">
    <name type="scientific">Phycomyces blakesleeanus (strain ATCC 8743b / DSM 1359 / FGSC 10004 / NBRC 33097 / NRRL 1555)</name>
    <dbReference type="NCBI Taxonomy" id="763407"/>
    <lineage>
        <taxon>Eukaryota</taxon>
        <taxon>Fungi</taxon>
        <taxon>Fungi incertae sedis</taxon>
        <taxon>Mucoromycota</taxon>
        <taxon>Mucoromycotina</taxon>
        <taxon>Mucoromycetes</taxon>
        <taxon>Mucorales</taxon>
        <taxon>Phycomycetaceae</taxon>
        <taxon>Phycomyces</taxon>
    </lineage>
</organism>
<dbReference type="AlphaFoldDB" id="A0A162PIF5"/>
<dbReference type="Proteomes" id="UP000077315">
    <property type="component" value="Unassembled WGS sequence"/>
</dbReference>
<sequence>MLLRNPDPKNSLFDSTHIIRYYFSRYIIKSNIVTGSNSGKIMFVPKIKLNPAEHTISIEVKYYQFTVHFIFGITINMSQGQTLDKIDIRMSLFVLYFVWNIKIKHPTNWKIRTPEIIMCLNYWIYSIINRQSYLAILIALIAVYVY</sequence>
<feature type="transmembrane region" description="Helical" evidence="1">
    <location>
        <begin position="123"/>
        <end position="145"/>
    </location>
</feature>
<name>A0A162PIF5_PHYB8</name>